<organism evidence="1 2">
    <name type="scientific">Actinomadura macrotermitis</name>
    <dbReference type="NCBI Taxonomy" id="2585200"/>
    <lineage>
        <taxon>Bacteria</taxon>
        <taxon>Bacillati</taxon>
        <taxon>Actinomycetota</taxon>
        <taxon>Actinomycetes</taxon>
        <taxon>Streptosporangiales</taxon>
        <taxon>Thermomonosporaceae</taxon>
        <taxon>Actinomadura</taxon>
    </lineage>
</organism>
<evidence type="ECO:0000313" key="2">
    <source>
        <dbReference type="Proteomes" id="UP000487268"/>
    </source>
</evidence>
<dbReference type="Proteomes" id="UP000487268">
    <property type="component" value="Unassembled WGS sequence"/>
</dbReference>
<sequence length="69" mass="7203">MSEATFHLTHPQLHGPAERTLVEPRLSAMSNPALNAYAEAPPLVPGGLSLVEILSAAPQPAHHPHALAA</sequence>
<gene>
    <name evidence="1" type="ORF">ACRB68_44880</name>
</gene>
<reference evidence="1 2" key="1">
    <citation type="submission" date="2019-10" db="EMBL/GenBank/DDBJ databases">
        <title>Actinomadura rubteroloni sp. nov. and Actinomadura macrotermitis sp. nov., isolated from the gut of fungus growing-termite Macrotermes natalensis.</title>
        <authorList>
            <person name="Benndorf R."/>
            <person name="Martin K."/>
            <person name="Kuefner M."/>
            <person name="De Beer W."/>
            <person name="Kaster A.-K."/>
            <person name="Vollmers J."/>
            <person name="Poulsen M."/>
            <person name="Beemelmanns C."/>
        </authorList>
    </citation>
    <scope>NUCLEOTIDE SEQUENCE [LARGE SCALE GENOMIC DNA]</scope>
    <source>
        <strain evidence="1 2">RB68</strain>
    </source>
</reference>
<dbReference type="AlphaFoldDB" id="A0A7K0BZ01"/>
<dbReference type="OrthoDB" id="3483217at2"/>
<dbReference type="RefSeq" id="WP_153535627.1">
    <property type="nucleotide sequence ID" value="NZ_WEGH01000003.1"/>
</dbReference>
<dbReference type="EMBL" id="WEGH01000003">
    <property type="protein sequence ID" value="MQY06400.1"/>
    <property type="molecule type" value="Genomic_DNA"/>
</dbReference>
<accession>A0A7K0BZ01</accession>
<comment type="caution">
    <text evidence="1">The sequence shown here is derived from an EMBL/GenBank/DDBJ whole genome shotgun (WGS) entry which is preliminary data.</text>
</comment>
<evidence type="ECO:0000313" key="1">
    <source>
        <dbReference type="EMBL" id="MQY06400.1"/>
    </source>
</evidence>
<keyword evidence="2" id="KW-1185">Reference proteome</keyword>
<protein>
    <submittedName>
        <fullName evidence="1">Uncharacterized protein</fullName>
    </submittedName>
</protein>
<proteinExistence type="predicted"/>
<name>A0A7K0BZ01_9ACTN</name>